<accession>A0A6J6VA33</accession>
<sequence length="84" mass="9586">MRARGVGISRVIAMARDIWTDLYGDVDTRRVQPYEALKEYVCPGCNQEIPAGMGHTVAVPREAPDLRRHWHHACWERRATGATR</sequence>
<evidence type="ECO:0000313" key="2">
    <source>
        <dbReference type="EMBL" id="CAB4767878.1"/>
    </source>
</evidence>
<dbReference type="EMBL" id="CAEZZL010000112">
    <property type="protein sequence ID" value="CAB4767878.1"/>
    <property type="molecule type" value="Genomic_DNA"/>
</dbReference>
<dbReference type="EMBL" id="CAEZXA010000178">
    <property type="protein sequence ID" value="CAB4686172.1"/>
    <property type="molecule type" value="Genomic_DNA"/>
</dbReference>
<name>A0A6J6VA33_9ZZZZ</name>
<dbReference type="AlphaFoldDB" id="A0A6J6VA33"/>
<gene>
    <name evidence="1" type="ORF">UFOPK2334_01476</name>
    <name evidence="2" type="ORF">UFOPK2870_01153</name>
</gene>
<evidence type="ECO:0000313" key="1">
    <source>
        <dbReference type="EMBL" id="CAB4686172.1"/>
    </source>
</evidence>
<protein>
    <submittedName>
        <fullName evidence="2">Unannotated protein</fullName>
    </submittedName>
</protein>
<organism evidence="2">
    <name type="scientific">freshwater metagenome</name>
    <dbReference type="NCBI Taxonomy" id="449393"/>
    <lineage>
        <taxon>unclassified sequences</taxon>
        <taxon>metagenomes</taxon>
        <taxon>ecological metagenomes</taxon>
    </lineage>
</organism>
<proteinExistence type="predicted"/>
<reference evidence="2" key="1">
    <citation type="submission" date="2020-05" db="EMBL/GenBank/DDBJ databases">
        <authorList>
            <person name="Chiriac C."/>
            <person name="Salcher M."/>
            <person name="Ghai R."/>
            <person name="Kavagutti S V."/>
        </authorList>
    </citation>
    <scope>NUCLEOTIDE SEQUENCE</scope>
</reference>